<sequence>MASYRLSPTQNEDDIVPSSCQIIAESSCNDIKLPRFSNSFDGDQSISDDKPLSQSSFRNGRKFRKKKLLGIVSKISPIKSQYLDDSFTSLNDSQSSQYLSQKKPVESRAIIDETPISKKCNELKIVKCESFKKSLNFSPRKLSPNVKDSQEKREKSDVDKLLETAPLNKSFEKINTSVIKQPVEIGESQPLFSEEIANHNFDIQDYSEIVNSSLKKSIKSPLKSNSNTIKSSISPLKKSNEKLNPQLTFDSCEINDSVSLLSEDLRPAILNSTFKSPDKNIDSFKLSQKFNTEEKILNNEMDNSTNDQNNENNIISESEPFFSEDLGNQKNIVVNNSKISEKLSVSPSKNLNKTFKLPEILNNSRIMVKSHADDQKKAPQHNANISKDKTDDRKSIDDKNLKNNEYLALFSPYVTTRRRYKKNIDSEKERLINHEEIFDVQNPSNKSNSSDESDEFICGQKLPNLSQIYSSPKKANIDVPEIEVNSLKENCNNFDAISSLRNSPMKKKYREINDEFCSQKLTFDIVNGDHVNEHRKSSESKNSDSSVDLIISNGSPSKKKRKTVNKTNNVEKGNTVIQNELDIVENNSNQTSLSTAYSSDFWSDYPPRNQKHSTENEKVNENKENSNDDSSKMENNFSNKISNTNGTNKNLIESIKGSDSEKEHSENNEDFQSKVKDKHKHHSSDNFSSLSNTFDGETIPIQKERFKSVNEESNSTKGSPPKNKSITSNDTKNSPRKKKSRSIDKFPNAEKEHTISIDVNVPNKSDTIHDGQKEDTDDHLDKEPSQSFFTDDKKTKMKNGKSDGENGESDCTLDRESSPSICMEDGKRKKKNRKSDGEKGYCDCTLDSRESGASISKDDRKTKKKKRNSDGEKGDSACTLDGESGASISRDDRKPKKKKRNSDGEKGESDCSLDRESGASIPRDDTKTKKKKRNSDGEKRESDCTLDRESGASIFMEARKAKKKKRKSEGDKEVSVGQLDIESSPHVSTDDRKRKKKNRQSDGDKEENDGHMDAESAPQDTESTPHVSTDDRKRKKKNRQSDGEKEENDGHMDAESTPQDTESTPHVSTDDRKNKKKNRQSDGEKESVIDIHSSTTDIDLDVSSPNKREKKSKKFVEKDVKSDDWKSDNELNVEDKPRRMADKNSLQRKTYKENDSNQSISEILLNLPLDDYSLSEKEIAKIQKKISYRFSDSVYTKLEKLRIEITWKLSPIHQVEVIFRGSCNNNPKYKEMIGVVKKGLFETYENQAIVSRWNQFCQLYDFNVKKDFLLFLPKLTGCHCHPLPKDQRIKFVQFIAQDLPKRSLHSVYYRFIEMFKYYKKGVFSQEEDNLILLMHKVLPVNRVYSVLSNILYRSRYTVYRRYKRLEKRGINNQSHESESFDENEPPTSSKKRKRRIINVNDKDEENYEQQTSKIEILSSDCDIDFEKNNTSKEISSISKTPSNLNVITNSNQILETVLKPSGPFKIKPLNLDADVTNLKLDQETVDLDEDFDSLKSVISNITGSQDLTKWDNKARKVSFWKRIGRKCNLSPAKAKLQYLCRIRVKELKPKKSHNCNSLILQIIDCLKKNNWKKWKHVDWKLVSEELNNLGDVFLYYTFRKYVKKYVPETSWRKLKDCINHLSEHTVLPSCC</sequence>
<feature type="compositionally biased region" description="Basic and acidic residues" evidence="2">
    <location>
        <begin position="766"/>
        <end position="804"/>
    </location>
</feature>
<protein>
    <submittedName>
        <fullName evidence="3">Uncharacterized protein</fullName>
    </submittedName>
</protein>
<feature type="compositionally biased region" description="Basic and acidic residues" evidence="2">
    <location>
        <begin position="934"/>
        <end position="950"/>
    </location>
</feature>
<dbReference type="Proteomes" id="UP001461498">
    <property type="component" value="Unassembled WGS sequence"/>
</dbReference>
<feature type="compositionally biased region" description="Basic and acidic residues" evidence="2">
    <location>
        <begin position="834"/>
        <end position="861"/>
    </location>
</feature>
<dbReference type="GO" id="GO:0005634">
    <property type="term" value="C:nucleus"/>
    <property type="evidence" value="ECO:0007669"/>
    <property type="project" value="UniProtKB-SubCell"/>
</dbReference>
<feature type="compositionally biased region" description="Polar residues" evidence="2">
    <location>
        <begin position="711"/>
        <end position="732"/>
    </location>
</feature>
<comment type="subcellular location">
    <subcellularLocation>
        <location evidence="1">Nucleus</location>
    </subcellularLocation>
</comment>
<organism evidence="3 4">
    <name type="scientific">Rhynocoris fuscipes</name>
    <dbReference type="NCBI Taxonomy" id="488301"/>
    <lineage>
        <taxon>Eukaryota</taxon>
        <taxon>Metazoa</taxon>
        <taxon>Ecdysozoa</taxon>
        <taxon>Arthropoda</taxon>
        <taxon>Hexapoda</taxon>
        <taxon>Insecta</taxon>
        <taxon>Pterygota</taxon>
        <taxon>Neoptera</taxon>
        <taxon>Paraneoptera</taxon>
        <taxon>Hemiptera</taxon>
        <taxon>Heteroptera</taxon>
        <taxon>Panheteroptera</taxon>
        <taxon>Cimicomorpha</taxon>
        <taxon>Reduviidae</taxon>
        <taxon>Harpactorinae</taxon>
        <taxon>Harpactorini</taxon>
        <taxon>Rhynocoris</taxon>
    </lineage>
</organism>
<feature type="compositionally biased region" description="Basic and acidic residues" evidence="2">
    <location>
        <begin position="1039"/>
        <end position="1054"/>
    </location>
</feature>
<feature type="compositionally biased region" description="Basic and acidic residues" evidence="2">
    <location>
        <begin position="741"/>
        <end position="755"/>
    </location>
</feature>
<feature type="compositionally biased region" description="Polar residues" evidence="2">
    <location>
        <begin position="1056"/>
        <end position="1067"/>
    </location>
</feature>
<feature type="compositionally biased region" description="Polar residues" evidence="2">
    <location>
        <begin position="36"/>
        <end position="45"/>
    </location>
</feature>
<feature type="compositionally biased region" description="Basic and acidic residues" evidence="2">
    <location>
        <begin position="901"/>
        <end position="927"/>
    </location>
</feature>
<accession>A0AAW1CPU0</accession>
<proteinExistence type="predicted"/>
<name>A0AAW1CPU0_9HEMI</name>
<gene>
    <name evidence="3" type="ORF">O3M35_003125</name>
</gene>
<feature type="compositionally biased region" description="Basic and acidic residues" evidence="2">
    <location>
        <begin position="1068"/>
        <end position="1089"/>
    </location>
</feature>
<feature type="compositionally biased region" description="Basic and acidic residues" evidence="2">
    <location>
        <begin position="999"/>
        <end position="1014"/>
    </location>
</feature>
<comment type="caution">
    <text evidence="3">The sequence shown here is derived from an EMBL/GenBank/DDBJ whole genome shotgun (WGS) entry which is preliminary data.</text>
</comment>
<feature type="compositionally biased region" description="Polar residues" evidence="2">
    <location>
        <begin position="633"/>
        <end position="651"/>
    </location>
</feature>
<dbReference type="EMBL" id="JAPXFL010000012">
    <property type="protein sequence ID" value="KAK9498507.1"/>
    <property type="molecule type" value="Genomic_DNA"/>
</dbReference>
<feature type="compositionally biased region" description="Basic and acidic residues" evidence="2">
    <location>
        <begin position="533"/>
        <end position="542"/>
    </location>
</feature>
<evidence type="ECO:0000256" key="2">
    <source>
        <dbReference type="SAM" id="MobiDB-lite"/>
    </source>
</evidence>
<dbReference type="SUPFAM" id="SSF46689">
    <property type="entry name" value="Homeodomain-like"/>
    <property type="match status" value="1"/>
</dbReference>
<feature type="compositionally biased region" description="Polar residues" evidence="2">
    <location>
        <begin position="1018"/>
        <end position="1027"/>
    </location>
</feature>
<feature type="region of interest" description="Disordered" evidence="2">
    <location>
        <begin position="598"/>
        <end position="1154"/>
    </location>
</feature>
<evidence type="ECO:0000256" key="1">
    <source>
        <dbReference type="ARBA" id="ARBA00004123"/>
    </source>
</evidence>
<feature type="compositionally biased region" description="Polar residues" evidence="2">
    <location>
        <begin position="686"/>
        <end position="695"/>
    </location>
</feature>
<dbReference type="InterPro" id="IPR009057">
    <property type="entry name" value="Homeodomain-like_sf"/>
</dbReference>
<evidence type="ECO:0000313" key="3">
    <source>
        <dbReference type="EMBL" id="KAK9498507.1"/>
    </source>
</evidence>
<evidence type="ECO:0000313" key="4">
    <source>
        <dbReference type="Proteomes" id="UP001461498"/>
    </source>
</evidence>
<feature type="region of interest" description="Disordered" evidence="2">
    <location>
        <begin position="369"/>
        <end position="398"/>
    </location>
</feature>
<feature type="compositionally biased region" description="Basic and acidic residues" evidence="2">
    <location>
        <begin position="1114"/>
        <end position="1142"/>
    </location>
</feature>
<feature type="compositionally biased region" description="Basic and acidic residues" evidence="2">
    <location>
        <begin position="386"/>
        <end position="398"/>
    </location>
</feature>
<feature type="region of interest" description="Disordered" evidence="2">
    <location>
        <begin position="1370"/>
        <end position="1395"/>
    </location>
</feature>
<feature type="compositionally biased region" description="Basic and acidic residues" evidence="2">
    <location>
        <begin position="656"/>
        <end position="675"/>
    </location>
</feature>
<keyword evidence="4" id="KW-1185">Reference proteome</keyword>
<feature type="region of interest" description="Disordered" evidence="2">
    <location>
        <begin position="36"/>
        <end position="57"/>
    </location>
</feature>
<feature type="region of interest" description="Disordered" evidence="2">
    <location>
        <begin position="533"/>
        <end position="573"/>
    </location>
</feature>
<reference evidence="3 4" key="1">
    <citation type="submission" date="2022-12" db="EMBL/GenBank/DDBJ databases">
        <title>Chromosome-level genome assembly of true bugs.</title>
        <authorList>
            <person name="Ma L."/>
            <person name="Li H."/>
        </authorList>
    </citation>
    <scope>NUCLEOTIDE SEQUENCE [LARGE SCALE GENOMIC DNA]</scope>
    <source>
        <strain evidence="3">Lab_2022b</strain>
    </source>
</reference>
<feature type="compositionally biased region" description="Basic and acidic residues" evidence="2">
    <location>
        <begin position="612"/>
        <end position="632"/>
    </location>
</feature>